<feature type="region of interest" description="Disordered" evidence="1">
    <location>
        <begin position="81"/>
        <end position="105"/>
    </location>
</feature>
<evidence type="ECO:0000313" key="2">
    <source>
        <dbReference type="EMBL" id="ROT43104.1"/>
    </source>
</evidence>
<dbReference type="GeneID" id="39583222"/>
<gene>
    <name evidence="2" type="ORF">SODALDRAFT_375321</name>
</gene>
<proteinExistence type="predicted"/>
<dbReference type="Proteomes" id="UP000272025">
    <property type="component" value="Unassembled WGS sequence"/>
</dbReference>
<organism evidence="2 3">
    <name type="scientific">Sodiomyces alkalinus (strain CBS 110278 / VKM F-3762 / F11)</name>
    <name type="common">Alkaliphilic filamentous fungus</name>
    <dbReference type="NCBI Taxonomy" id="1314773"/>
    <lineage>
        <taxon>Eukaryota</taxon>
        <taxon>Fungi</taxon>
        <taxon>Dikarya</taxon>
        <taxon>Ascomycota</taxon>
        <taxon>Pezizomycotina</taxon>
        <taxon>Sordariomycetes</taxon>
        <taxon>Hypocreomycetidae</taxon>
        <taxon>Glomerellales</taxon>
        <taxon>Plectosphaerellaceae</taxon>
        <taxon>Sodiomyces</taxon>
    </lineage>
</organism>
<reference evidence="2 3" key="1">
    <citation type="journal article" date="2018" name="Mol. Ecol.">
        <title>The obligate alkalophilic soda-lake fungus Sodiomyces alkalinus has shifted to a protein diet.</title>
        <authorList>
            <person name="Grum-Grzhimaylo A.A."/>
            <person name="Falkoski D.L."/>
            <person name="van den Heuvel J."/>
            <person name="Valero-Jimenez C.A."/>
            <person name="Min B."/>
            <person name="Choi I.G."/>
            <person name="Lipzen A."/>
            <person name="Daum C.G."/>
            <person name="Aanen D.K."/>
            <person name="Tsang A."/>
            <person name="Henrissat B."/>
            <person name="Bilanenko E.N."/>
            <person name="de Vries R.P."/>
            <person name="van Kan J.A.L."/>
            <person name="Grigoriev I.V."/>
            <person name="Debets A.J.M."/>
        </authorList>
    </citation>
    <scope>NUCLEOTIDE SEQUENCE [LARGE SCALE GENOMIC DNA]</scope>
    <source>
        <strain evidence="2 3">F11</strain>
    </source>
</reference>
<name>A0A3N2Q8K4_SODAK</name>
<evidence type="ECO:0000313" key="3">
    <source>
        <dbReference type="Proteomes" id="UP000272025"/>
    </source>
</evidence>
<dbReference type="EMBL" id="ML119051">
    <property type="protein sequence ID" value="ROT43104.1"/>
    <property type="molecule type" value="Genomic_DNA"/>
</dbReference>
<evidence type="ECO:0000256" key="1">
    <source>
        <dbReference type="SAM" id="MobiDB-lite"/>
    </source>
</evidence>
<dbReference type="RefSeq" id="XP_028470910.1">
    <property type="nucleotide sequence ID" value="XM_028614744.1"/>
</dbReference>
<keyword evidence="3" id="KW-1185">Reference proteome</keyword>
<sequence>MFRVRVKVVDQDNDNLNRILRQTRGLEEECLQTASCQALISFVTFPALTILWWLDYHDRKEQITTQYHTQALDTSLVHREDFSRTHRGGRRNTSTPPSRPSWKRPSLSSCFANHILNTRGMSDRSSESTCFVFRLRRALHAFPLSFVARHPLSNQTSSANANAATLGHEFRHGYILPSACVPAQCNSAGPSHLTVVDAAPASAVTCTCRHNGGLLGLNIFSDILALSLRCLLPRCSNFGGRRTSTCLDDASGTKYVVSHKPTHKPLPRDASSNSPDVAEAYVYYPGRFQIGRDDKACQHWYLNALSLFRNADHHPQHEGPPRRSSTEFGPVNNYVNQGLWTEYLPETVTVGELPHIVVSTGNYPHEPVVSAFRWPATYSSMEGESGKSMLLYIHVQFAGVSGEGARLAFLSQSTISAQYMRKMAVVLKRLVNLGPEARSGAVANHGGESLTSGCSEKEQSATPSVTPGFHTDIRSGYGPVSPNYRVAIRMRSRKVVPIHSVFEDPYNQPHTATRPTEYALLPPGTQVQNATMPCFKSTGFLPAHIAFLHRAQPLRRTKRAHREVPAQCKPTPSPPPPKVAGQDARGMRPALEF</sequence>
<accession>A0A3N2Q8K4</accession>
<feature type="region of interest" description="Disordered" evidence="1">
    <location>
        <begin position="563"/>
        <end position="593"/>
    </location>
</feature>
<feature type="region of interest" description="Disordered" evidence="1">
    <location>
        <begin position="441"/>
        <end position="472"/>
    </location>
</feature>
<feature type="compositionally biased region" description="Polar residues" evidence="1">
    <location>
        <begin position="449"/>
        <end position="465"/>
    </location>
</feature>
<dbReference type="AlphaFoldDB" id="A0A3N2Q8K4"/>
<protein>
    <submittedName>
        <fullName evidence="2">Uncharacterized protein</fullName>
    </submittedName>
</protein>